<protein>
    <submittedName>
        <fullName evidence="8">S41 family peptidase</fullName>
    </submittedName>
</protein>
<keyword evidence="3 5" id="KW-0378">Hydrolase</keyword>
<feature type="domain" description="PDZ" evidence="7">
    <location>
        <begin position="107"/>
        <end position="189"/>
    </location>
</feature>
<keyword evidence="4 5" id="KW-0720">Serine protease</keyword>
<evidence type="ECO:0000256" key="4">
    <source>
        <dbReference type="ARBA" id="ARBA00022825"/>
    </source>
</evidence>
<evidence type="ECO:0000256" key="5">
    <source>
        <dbReference type="RuleBase" id="RU004404"/>
    </source>
</evidence>
<sequence length="480" mass="51842">MPSLGPVLSNPRPTRRRRLGTAGAVAAAFLAGAVVGPMVALPGIQALAQDGGRAETYRLLNLFGDVFERVRAEYVVPVNDRDVIENAINGMLQGLDPHSSYMNPRSFRDMQVQTRGEFGGLGIEVTQEGGYVKVISPIDDTPASRAGVKPGDLITHLNGQSTQGLSLQDAVEQMRGERGSTIRLTIRREGETRPVEVTLTRDVIRPQVARFRLEGNDIAYIRLSSFNEQTETALRRAMGTMRSQAGGTLRGLVLDLRNNPGGLLDQAVQVTDDFLEQGEIVSTRARRAEDAQRWNARPGDIAQGLPIVVLVNSGSASASEIVAGALQDHRRAIVMGVKSFGKGSVQTVMPIPGNGAIRLTTARYYTPSGRSIQALGIEPDIEVLASRPEPNATTRDREADLRRALRNDNGEREAQATPPAPLPPLNLPAGVLDKVVRQPVEGAAAFDPTKPETDHQLQQAVQLLRNMAAAPATPQRRAQR</sequence>
<dbReference type="InterPro" id="IPR004447">
    <property type="entry name" value="Peptidase_S41A"/>
</dbReference>
<gene>
    <name evidence="8" type="ORF">HEQ75_27500</name>
</gene>
<evidence type="ECO:0000256" key="3">
    <source>
        <dbReference type="ARBA" id="ARBA00022801"/>
    </source>
</evidence>
<dbReference type="PROSITE" id="PS51318">
    <property type="entry name" value="TAT"/>
    <property type="match status" value="1"/>
</dbReference>
<keyword evidence="2 5" id="KW-0645">Protease</keyword>
<dbReference type="Pfam" id="PF03572">
    <property type="entry name" value="Peptidase_S41"/>
    <property type="match status" value="1"/>
</dbReference>
<dbReference type="SUPFAM" id="SSF52096">
    <property type="entry name" value="ClpP/crotonase"/>
    <property type="match status" value="1"/>
</dbReference>
<organism evidence="8 9">
    <name type="scientific">Falsiroseomonas selenitidurans</name>
    <dbReference type="NCBI Taxonomy" id="2716335"/>
    <lineage>
        <taxon>Bacteria</taxon>
        <taxon>Pseudomonadati</taxon>
        <taxon>Pseudomonadota</taxon>
        <taxon>Alphaproteobacteria</taxon>
        <taxon>Acetobacterales</taxon>
        <taxon>Roseomonadaceae</taxon>
        <taxon>Falsiroseomonas</taxon>
    </lineage>
</organism>
<dbReference type="Proteomes" id="UP000787635">
    <property type="component" value="Unassembled WGS sequence"/>
</dbReference>
<name>A0ABX1EBM3_9PROT</name>
<dbReference type="PANTHER" id="PTHR32060:SF30">
    <property type="entry name" value="CARBOXY-TERMINAL PROCESSING PROTEASE CTPA"/>
    <property type="match status" value="1"/>
</dbReference>
<dbReference type="NCBIfam" id="TIGR00225">
    <property type="entry name" value="prc"/>
    <property type="match status" value="1"/>
</dbReference>
<dbReference type="PANTHER" id="PTHR32060">
    <property type="entry name" value="TAIL-SPECIFIC PROTEASE"/>
    <property type="match status" value="1"/>
</dbReference>
<dbReference type="InterPro" id="IPR006311">
    <property type="entry name" value="TAT_signal"/>
</dbReference>
<dbReference type="Pfam" id="PF22694">
    <property type="entry name" value="CtpB_N-like"/>
    <property type="match status" value="1"/>
</dbReference>
<dbReference type="SMART" id="SM00228">
    <property type="entry name" value="PDZ"/>
    <property type="match status" value="1"/>
</dbReference>
<dbReference type="InterPro" id="IPR029045">
    <property type="entry name" value="ClpP/crotonase-like_dom_sf"/>
</dbReference>
<keyword evidence="9" id="KW-1185">Reference proteome</keyword>
<proteinExistence type="inferred from homology"/>
<evidence type="ECO:0000313" key="8">
    <source>
        <dbReference type="EMBL" id="NKC34622.1"/>
    </source>
</evidence>
<evidence type="ECO:0000256" key="2">
    <source>
        <dbReference type="ARBA" id="ARBA00022670"/>
    </source>
</evidence>
<dbReference type="InterPro" id="IPR001478">
    <property type="entry name" value="PDZ"/>
</dbReference>
<comment type="caution">
    <text evidence="8">The sequence shown here is derived from an EMBL/GenBank/DDBJ whole genome shotgun (WGS) entry which is preliminary data.</text>
</comment>
<dbReference type="EMBL" id="JAAVNE010000111">
    <property type="protein sequence ID" value="NKC34622.1"/>
    <property type="molecule type" value="Genomic_DNA"/>
</dbReference>
<evidence type="ECO:0000259" key="7">
    <source>
        <dbReference type="PROSITE" id="PS50106"/>
    </source>
</evidence>
<evidence type="ECO:0000313" key="9">
    <source>
        <dbReference type="Proteomes" id="UP000787635"/>
    </source>
</evidence>
<dbReference type="Gene3D" id="2.30.42.10">
    <property type="match status" value="1"/>
</dbReference>
<dbReference type="Gene3D" id="3.90.226.10">
    <property type="entry name" value="2-enoyl-CoA Hydratase, Chain A, domain 1"/>
    <property type="match status" value="1"/>
</dbReference>
<dbReference type="InterPro" id="IPR036034">
    <property type="entry name" value="PDZ_sf"/>
</dbReference>
<reference evidence="8 9" key="1">
    <citation type="submission" date="2020-03" db="EMBL/GenBank/DDBJ databases">
        <title>Roseomonas selenitidurans sp. nov. isolated from urban soil.</title>
        <authorList>
            <person name="Liu H."/>
        </authorList>
    </citation>
    <scope>NUCLEOTIDE SEQUENCE [LARGE SCALE GENOMIC DNA]</scope>
    <source>
        <strain evidence="8 9">BU-1</strain>
    </source>
</reference>
<comment type="similarity">
    <text evidence="1 5">Belongs to the peptidase S41A family.</text>
</comment>
<dbReference type="CDD" id="cd06782">
    <property type="entry name" value="cpPDZ_CPP-like"/>
    <property type="match status" value="1"/>
</dbReference>
<dbReference type="Gene3D" id="3.30.750.44">
    <property type="match status" value="1"/>
</dbReference>
<dbReference type="SUPFAM" id="SSF50156">
    <property type="entry name" value="PDZ domain-like"/>
    <property type="match status" value="1"/>
</dbReference>
<accession>A0ABX1EBM3</accession>
<dbReference type="PROSITE" id="PS50106">
    <property type="entry name" value="PDZ"/>
    <property type="match status" value="1"/>
</dbReference>
<dbReference type="InterPro" id="IPR055210">
    <property type="entry name" value="CtpA/B_N"/>
</dbReference>
<evidence type="ECO:0000256" key="1">
    <source>
        <dbReference type="ARBA" id="ARBA00009179"/>
    </source>
</evidence>
<evidence type="ECO:0000256" key="6">
    <source>
        <dbReference type="SAM" id="MobiDB-lite"/>
    </source>
</evidence>
<feature type="region of interest" description="Disordered" evidence="6">
    <location>
        <begin position="408"/>
        <end position="428"/>
    </location>
</feature>
<dbReference type="SMART" id="SM00245">
    <property type="entry name" value="TSPc"/>
    <property type="match status" value="1"/>
</dbReference>
<dbReference type="CDD" id="cd07560">
    <property type="entry name" value="Peptidase_S41_CPP"/>
    <property type="match status" value="1"/>
</dbReference>
<dbReference type="Pfam" id="PF13180">
    <property type="entry name" value="PDZ_2"/>
    <property type="match status" value="1"/>
</dbReference>
<dbReference type="InterPro" id="IPR005151">
    <property type="entry name" value="Tail-specific_protease"/>
</dbReference>